<dbReference type="Proteomes" id="UP000652761">
    <property type="component" value="Unassembled WGS sequence"/>
</dbReference>
<proteinExistence type="predicted"/>
<reference evidence="4" key="1">
    <citation type="submission" date="2017-07" db="EMBL/GenBank/DDBJ databases">
        <title>Taro Niue Genome Assembly and Annotation.</title>
        <authorList>
            <person name="Atibalentja N."/>
            <person name="Keating K."/>
            <person name="Fields C.J."/>
        </authorList>
    </citation>
    <scope>NUCLEOTIDE SEQUENCE</scope>
    <source>
        <strain evidence="4">Niue_2</strain>
        <tissue evidence="4">Leaf</tissue>
    </source>
</reference>
<dbReference type="Pfam" id="PF01535">
    <property type="entry name" value="PPR"/>
    <property type="match status" value="2"/>
</dbReference>
<sequence length="438" mass="49657">MARKGEGPAIGIDVGMTYSYVGIWQHDRASYVAFTDPKRLLAHRPPPNPRTTPAPPPPPSPLASPPPIFHHLSSDLVDRILKRLWNDAPHALLFFRALLLLRRLVASNFDHALDLTARLGDCHAVGRLLSLRLKLRVVPTPRTFAILMERHAAAGKPDRAVRLFLSMHRHSRKQDLSSFNTLLDVLCKSRHVEKAQLLFRALRGRFRPDAVTYNIMANGWCLLKRTSRALETLKEMVTSGLEPTVTTYNILLKGYFRSGQEEAWTFFLQMKKRSKEGSNCKPDVVSYTTIVHGLGLAGHVDRARKVFDEMVKAAYKRKALESHPDRFLKQSPTTHVRVVRKGAYRAHRSNSNLVKAPFLLRAYKRAKEIMFVNGIWETDQVLVAKTAFLSLGMVPSILFVKKCDGRGKFHEICEPRWKLKFEVAGVCESTTLQFGKLL</sequence>
<feature type="repeat" description="PPR" evidence="2">
    <location>
        <begin position="283"/>
        <end position="317"/>
    </location>
</feature>
<dbReference type="PROSITE" id="PS51375">
    <property type="entry name" value="PPR"/>
    <property type="match status" value="3"/>
</dbReference>
<feature type="repeat" description="PPR" evidence="2">
    <location>
        <begin position="209"/>
        <end position="243"/>
    </location>
</feature>
<evidence type="ECO:0008006" key="6">
    <source>
        <dbReference type="Google" id="ProtNLM"/>
    </source>
</evidence>
<dbReference type="OrthoDB" id="680059at2759"/>
<organism evidence="4 5">
    <name type="scientific">Colocasia esculenta</name>
    <name type="common">Wild taro</name>
    <name type="synonym">Arum esculentum</name>
    <dbReference type="NCBI Taxonomy" id="4460"/>
    <lineage>
        <taxon>Eukaryota</taxon>
        <taxon>Viridiplantae</taxon>
        <taxon>Streptophyta</taxon>
        <taxon>Embryophyta</taxon>
        <taxon>Tracheophyta</taxon>
        <taxon>Spermatophyta</taxon>
        <taxon>Magnoliopsida</taxon>
        <taxon>Liliopsida</taxon>
        <taxon>Araceae</taxon>
        <taxon>Aroideae</taxon>
        <taxon>Colocasieae</taxon>
        <taxon>Colocasia</taxon>
    </lineage>
</organism>
<dbReference type="AlphaFoldDB" id="A0A843TIX0"/>
<evidence type="ECO:0000256" key="3">
    <source>
        <dbReference type="SAM" id="MobiDB-lite"/>
    </source>
</evidence>
<dbReference type="PANTHER" id="PTHR47933">
    <property type="entry name" value="PENTATRICOPEPTIDE REPEAT-CONTAINING PROTEIN 1, MITOCHONDRIAL"/>
    <property type="match status" value="1"/>
</dbReference>
<name>A0A843TIX0_COLES</name>
<dbReference type="InterPro" id="IPR051240">
    <property type="entry name" value="Mito_RNA-Proc/Resp"/>
</dbReference>
<keyword evidence="1" id="KW-0677">Repeat</keyword>
<comment type="caution">
    <text evidence="4">The sequence shown here is derived from an EMBL/GenBank/DDBJ whole genome shotgun (WGS) entry which is preliminary data.</text>
</comment>
<gene>
    <name evidence="4" type="ORF">Taro_002541</name>
</gene>
<feature type="region of interest" description="Disordered" evidence="3">
    <location>
        <begin position="42"/>
        <end position="65"/>
    </location>
</feature>
<dbReference type="PANTHER" id="PTHR47933:SF11">
    <property type="entry name" value="PENTATRICOPEPTIDE REPEAT-CONTAINING PROTEIN 2"/>
    <property type="match status" value="1"/>
</dbReference>
<dbReference type="Pfam" id="PF12854">
    <property type="entry name" value="PPR_1"/>
    <property type="match status" value="1"/>
</dbReference>
<evidence type="ECO:0000256" key="2">
    <source>
        <dbReference type="PROSITE-ProRule" id="PRU00708"/>
    </source>
</evidence>
<dbReference type="NCBIfam" id="TIGR00756">
    <property type="entry name" value="PPR"/>
    <property type="match status" value="2"/>
</dbReference>
<dbReference type="EMBL" id="NMUH01000060">
    <property type="protein sequence ID" value="MQL70196.1"/>
    <property type="molecule type" value="Genomic_DNA"/>
</dbReference>
<dbReference type="Gene3D" id="1.25.40.10">
    <property type="entry name" value="Tetratricopeptide repeat domain"/>
    <property type="match status" value="2"/>
</dbReference>
<keyword evidence="5" id="KW-1185">Reference proteome</keyword>
<dbReference type="Gene3D" id="3.30.420.40">
    <property type="match status" value="1"/>
</dbReference>
<dbReference type="InterPro" id="IPR002885">
    <property type="entry name" value="PPR_rpt"/>
</dbReference>
<protein>
    <recommendedName>
        <fullName evidence="6">Pentatricopeptide repeat-containing protein</fullName>
    </recommendedName>
</protein>
<evidence type="ECO:0000256" key="1">
    <source>
        <dbReference type="ARBA" id="ARBA00022737"/>
    </source>
</evidence>
<feature type="compositionally biased region" description="Pro residues" evidence="3">
    <location>
        <begin position="44"/>
        <end position="65"/>
    </location>
</feature>
<evidence type="ECO:0000313" key="5">
    <source>
        <dbReference type="Proteomes" id="UP000652761"/>
    </source>
</evidence>
<feature type="repeat" description="PPR" evidence="2">
    <location>
        <begin position="175"/>
        <end position="205"/>
    </location>
</feature>
<dbReference type="Pfam" id="PF13041">
    <property type="entry name" value="PPR_2"/>
    <property type="match status" value="1"/>
</dbReference>
<dbReference type="InterPro" id="IPR011990">
    <property type="entry name" value="TPR-like_helical_dom_sf"/>
</dbReference>
<dbReference type="GO" id="GO:0003729">
    <property type="term" value="F:mRNA binding"/>
    <property type="evidence" value="ECO:0007669"/>
    <property type="project" value="TreeGrafter"/>
</dbReference>
<evidence type="ECO:0000313" key="4">
    <source>
        <dbReference type="EMBL" id="MQL70196.1"/>
    </source>
</evidence>
<accession>A0A843TIX0</accession>